<protein>
    <submittedName>
        <fullName evidence="1">Uncharacterized protein</fullName>
    </submittedName>
</protein>
<sequence>MFESVIGPKMPLLDDTVVVWFVEGRPARLVFERVRWRVEGEPRPIIEVPDGHMHPLITHVSERQTGWRCSVRRDGGGERLELAVRRDGVRWIAERLAA</sequence>
<accession>A0A1H0YBM3</accession>
<reference evidence="1 2" key="1">
    <citation type="submission" date="2016-10" db="EMBL/GenBank/DDBJ databases">
        <authorList>
            <person name="de Groot N.N."/>
        </authorList>
    </citation>
    <scope>NUCLEOTIDE SEQUENCE [LARGE SCALE GENOMIC DNA]</scope>
    <source>
        <strain evidence="1 2">DSM 22788</strain>
    </source>
</reference>
<proteinExistence type="predicted"/>
<dbReference type="OrthoDB" id="4978768at2"/>
<gene>
    <name evidence="1" type="ORF">SAMN04488565_0721</name>
</gene>
<dbReference type="STRING" id="1079994.SAMN04488565_0721"/>
<evidence type="ECO:0000313" key="1">
    <source>
        <dbReference type="EMBL" id="SDQ12588.1"/>
    </source>
</evidence>
<name>A0A1H0YBM3_9MICO</name>
<dbReference type="Proteomes" id="UP000182690">
    <property type="component" value="Unassembled WGS sequence"/>
</dbReference>
<dbReference type="RefSeq" id="WP_010155490.1">
    <property type="nucleotide sequence ID" value="NZ_FNKB01000001.1"/>
</dbReference>
<dbReference type="AlphaFoldDB" id="A0A1H0YBM3"/>
<evidence type="ECO:0000313" key="2">
    <source>
        <dbReference type="Proteomes" id="UP000182690"/>
    </source>
</evidence>
<organism evidence="1 2">
    <name type="scientific">Leucobacter chromiiresistens</name>
    <dbReference type="NCBI Taxonomy" id="1079994"/>
    <lineage>
        <taxon>Bacteria</taxon>
        <taxon>Bacillati</taxon>
        <taxon>Actinomycetota</taxon>
        <taxon>Actinomycetes</taxon>
        <taxon>Micrococcales</taxon>
        <taxon>Microbacteriaceae</taxon>
        <taxon>Leucobacter</taxon>
    </lineage>
</organism>
<dbReference type="EMBL" id="FNKB01000001">
    <property type="protein sequence ID" value="SDQ12588.1"/>
    <property type="molecule type" value="Genomic_DNA"/>
</dbReference>